<dbReference type="Pfam" id="PF18743">
    <property type="entry name" value="AHJR-like"/>
    <property type="match status" value="1"/>
</dbReference>
<evidence type="ECO:0000313" key="2">
    <source>
        <dbReference type="EMBL" id="GJD99424.1"/>
    </source>
</evidence>
<dbReference type="InterPro" id="IPR040902">
    <property type="entry name" value="AHJR-like"/>
</dbReference>
<evidence type="ECO:0000259" key="1">
    <source>
        <dbReference type="Pfam" id="PF18743"/>
    </source>
</evidence>
<evidence type="ECO:0000313" key="3">
    <source>
        <dbReference type="Proteomes" id="UP001055153"/>
    </source>
</evidence>
<keyword evidence="3" id="KW-1185">Reference proteome</keyword>
<name>A0ABQ4SAB6_9HYPH</name>
<dbReference type="RefSeq" id="WP_238234311.1">
    <property type="nucleotide sequence ID" value="NZ_BPQQ01000016.1"/>
</dbReference>
<accession>A0ABQ4SAB6</accession>
<reference evidence="2" key="1">
    <citation type="journal article" date="2021" name="Front. Microbiol.">
        <title>Comprehensive Comparative Genomics and Phenotyping of Methylobacterium Species.</title>
        <authorList>
            <person name="Alessa O."/>
            <person name="Ogura Y."/>
            <person name="Fujitani Y."/>
            <person name="Takami H."/>
            <person name="Hayashi T."/>
            <person name="Sahin N."/>
            <person name="Tani A."/>
        </authorList>
    </citation>
    <scope>NUCLEOTIDE SEQUENCE</scope>
    <source>
        <strain evidence="2">DSM 17168</strain>
    </source>
</reference>
<protein>
    <recommendedName>
        <fullName evidence="1">REase AHJR-like domain-containing protein</fullName>
    </recommendedName>
</protein>
<organism evidence="2 3">
    <name type="scientific">Methylobacterium isbiliense</name>
    <dbReference type="NCBI Taxonomy" id="315478"/>
    <lineage>
        <taxon>Bacteria</taxon>
        <taxon>Pseudomonadati</taxon>
        <taxon>Pseudomonadota</taxon>
        <taxon>Alphaproteobacteria</taxon>
        <taxon>Hyphomicrobiales</taxon>
        <taxon>Methylobacteriaceae</taxon>
        <taxon>Methylobacterium</taxon>
    </lineage>
</organism>
<dbReference type="InterPro" id="IPR036661">
    <property type="entry name" value="Luciferase-like_sf"/>
</dbReference>
<feature type="domain" description="REase AHJR-like" evidence="1">
    <location>
        <begin position="6"/>
        <end position="115"/>
    </location>
</feature>
<dbReference type="SUPFAM" id="SSF51679">
    <property type="entry name" value="Bacterial luciferase-like"/>
    <property type="match status" value="1"/>
</dbReference>
<gene>
    <name evidence="2" type="ORF">GMJLKIPL_1341</name>
</gene>
<proteinExistence type="predicted"/>
<reference evidence="2" key="2">
    <citation type="submission" date="2021-08" db="EMBL/GenBank/DDBJ databases">
        <authorList>
            <person name="Tani A."/>
            <person name="Ola A."/>
            <person name="Ogura Y."/>
            <person name="Katsura K."/>
            <person name="Hayashi T."/>
        </authorList>
    </citation>
    <scope>NUCLEOTIDE SEQUENCE</scope>
    <source>
        <strain evidence="2">DSM 17168</strain>
    </source>
</reference>
<sequence length="215" mass="23685">MTSILQEAETRFIDSLRARYEADGFTFTAHPDRGDLPDFLGGYRPDALARKSGQNIVIEVKGRSGLADPRLQEIRRLFDGRPDWRLHVAVMGTDPLASVAIAGVEPAAIRAAVKEADALLAQGHRRAAFILAWSFLEAALRARGRAEVGRALSPGSVIQSLAMNGLIEADRERRLRDLIDLRNRIVHGDVEADPTTDEVELVLRTIDLVLEAEET</sequence>
<dbReference type="EMBL" id="BPQQ01000016">
    <property type="protein sequence ID" value="GJD99424.1"/>
    <property type="molecule type" value="Genomic_DNA"/>
</dbReference>
<comment type="caution">
    <text evidence="2">The sequence shown here is derived from an EMBL/GenBank/DDBJ whole genome shotgun (WGS) entry which is preliminary data.</text>
</comment>
<dbReference type="Proteomes" id="UP001055153">
    <property type="component" value="Unassembled WGS sequence"/>
</dbReference>